<dbReference type="PIRSF" id="PIRSF000103">
    <property type="entry name" value="HIBADH"/>
    <property type="match status" value="1"/>
</dbReference>
<feature type="domain" description="6-phosphogluconate dehydrogenase NADP-binding" evidence="5">
    <location>
        <begin position="10"/>
        <end position="168"/>
    </location>
</feature>
<keyword evidence="8" id="KW-1185">Reference proteome</keyword>
<dbReference type="RefSeq" id="WP_243306004.1">
    <property type="nucleotide sequence ID" value="NZ_JALGBI010000001.1"/>
</dbReference>
<gene>
    <name evidence="7" type="ORF">MMF98_09335</name>
</gene>
<dbReference type="InterPro" id="IPR029154">
    <property type="entry name" value="HIBADH-like_NADP-bd"/>
</dbReference>
<dbReference type="InterPro" id="IPR008927">
    <property type="entry name" value="6-PGluconate_DH-like_C_sf"/>
</dbReference>
<feature type="active site" evidence="4">
    <location>
        <position position="177"/>
    </location>
</feature>
<dbReference type="InterPro" id="IPR002204">
    <property type="entry name" value="3-OH-isobutyrate_DH-rel_CS"/>
</dbReference>
<dbReference type="GO" id="GO:0051287">
    <property type="term" value="F:NAD binding"/>
    <property type="evidence" value="ECO:0007669"/>
    <property type="project" value="InterPro"/>
</dbReference>
<evidence type="ECO:0000256" key="3">
    <source>
        <dbReference type="ARBA" id="ARBA00023027"/>
    </source>
</evidence>
<dbReference type="SUPFAM" id="SSF48179">
    <property type="entry name" value="6-phosphogluconate dehydrogenase C-terminal domain-like"/>
    <property type="match status" value="1"/>
</dbReference>
<evidence type="ECO:0000256" key="4">
    <source>
        <dbReference type="PIRSR" id="PIRSR000103-1"/>
    </source>
</evidence>
<dbReference type="EMBL" id="JALGBI010000001">
    <property type="protein sequence ID" value="MCJ0763412.1"/>
    <property type="molecule type" value="Genomic_DNA"/>
</dbReference>
<accession>A0A9X1VWX4</accession>
<dbReference type="SUPFAM" id="SSF51735">
    <property type="entry name" value="NAD(P)-binding Rossmann-fold domains"/>
    <property type="match status" value="1"/>
</dbReference>
<dbReference type="AlphaFoldDB" id="A0A9X1VWX4"/>
<dbReference type="Pfam" id="PF03446">
    <property type="entry name" value="NAD_binding_2"/>
    <property type="match status" value="1"/>
</dbReference>
<dbReference type="PANTHER" id="PTHR43060:SF15">
    <property type="entry name" value="3-HYDROXYISOBUTYRATE DEHYDROGENASE-LIKE 1, MITOCHONDRIAL-RELATED"/>
    <property type="match status" value="1"/>
</dbReference>
<dbReference type="PANTHER" id="PTHR43060">
    <property type="entry name" value="3-HYDROXYISOBUTYRATE DEHYDROGENASE-LIKE 1, MITOCHONDRIAL-RELATED"/>
    <property type="match status" value="1"/>
</dbReference>
<evidence type="ECO:0000259" key="5">
    <source>
        <dbReference type="Pfam" id="PF03446"/>
    </source>
</evidence>
<keyword evidence="3" id="KW-0520">NAD</keyword>
<evidence type="ECO:0000313" key="8">
    <source>
        <dbReference type="Proteomes" id="UP001139447"/>
    </source>
</evidence>
<dbReference type="GO" id="GO:0016054">
    <property type="term" value="P:organic acid catabolic process"/>
    <property type="evidence" value="ECO:0007669"/>
    <property type="project" value="UniProtKB-ARBA"/>
</dbReference>
<evidence type="ECO:0000256" key="2">
    <source>
        <dbReference type="ARBA" id="ARBA00023002"/>
    </source>
</evidence>
<evidence type="ECO:0000256" key="1">
    <source>
        <dbReference type="ARBA" id="ARBA00009080"/>
    </source>
</evidence>
<organism evidence="7 8">
    <name type="scientific">Variovorax terrae</name>
    <dbReference type="NCBI Taxonomy" id="2923278"/>
    <lineage>
        <taxon>Bacteria</taxon>
        <taxon>Pseudomonadati</taxon>
        <taxon>Pseudomonadota</taxon>
        <taxon>Betaproteobacteria</taxon>
        <taxon>Burkholderiales</taxon>
        <taxon>Comamonadaceae</taxon>
        <taxon>Variovorax</taxon>
    </lineage>
</organism>
<comment type="caution">
    <text evidence="7">The sequence shown here is derived from an EMBL/GenBank/DDBJ whole genome shotgun (WGS) entry which is preliminary data.</text>
</comment>
<feature type="domain" description="3-hydroxyisobutyrate dehydrogenase-like NAD-binding" evidence="6">
    <location>
        <begin position="171"/>
        <end position="287"/>
    </location>
</feature>
<sequence length="299" mass="31040">MTDISKQHVIGFVGLGVMGKSMARNLLQAGFTVVVYNRSGTAADELVALGGRRADSLAALAAQCDVVGLCLPDTPDVEQVLFGAHGMAPALRRGSVVIDFSTIAAPATVDFAARLRQAGVELLDSPVSGGPKGASEGTLSCMIGGDAEVLARCMPVFRAIGKTFTHIGPSGAGQLCKSCNQLAVFGTVMAVFEALTLARKSGIDPDKVRDALLGGSAQSFVLQNHARRFLDGQYAPGFRVTLMQKDLRLAHAAAQDAASFAPVAALAEQLLAALRNTGRADLDSTALGLLYEDLSGIVR</sequence>
<dbReference type="Pfam" id="PF14833">
    <property type="entry name" value="NAD_binding_11"/>
    <property type="match status" value="1"/>
</dbReference>
<reference evidence="7" key="1">
    <citation type="submission" date="2022-03" db="EMBL/GenBank/DDBJ databases">
        <authorList>
            <person name="Woo C.Y."/>
        </authorList>
    </citation>
    <scope>NUCLEOTIDE SEQUENCE</scope>
    <source>
        <strain evidence="7">CYS-02</strain>
    </source>
</reference>
<dbReference type="GO" id="GO:0016491">
    <property type="term" value="F:oxidoreductase activity"/>
    <property type="evidence" value="ECO:0007669"/>
    <property type="project" value="UniProtKB-KW"/>
</dbReference>
<comment type="similarity">
    <text evidence="1">Belongs to the HIBADH-related family.</text>
</comment>
<dbReference type="Gene3D" id="1.10.1040.10">
    <property type="entry name" value="N-(1-d-carboxylethyl)-l-norvaline Dehydrogenase, domain 2"/>
    <property type="match status" value="1"/>
</dbReference>
<dbReference type="InterPro" id="IPR036291">
    <property type="entry name" value="NAD(P)-bd_dom_sf"/>
</dbReference>
<name>A0A9X1VWX4_9BURK</name>
<dbReference type="InterPro" id="IPR013328">
    <property type="entry name" value="6PGD_dom2"/>
</dbReference>
<proteinExistence type="inferred from homology"/>
<keyword evidence="2" id="KW-0560">Oxidoreductase</keyword>
<dbReference type="InterPro" id="IPR006115">
    <property type="entry name" value="6PGDH_NADP-bd"/>
</dbReference>
<dbReference type="GO" id="GO:0050661">
    <property type="term" value="F:NADP binding"/>
    <property type="evidence" value="ECO:0007669"/>
    <property type="project" value="InterPro"/>
</dbReference>
<dbReference type="Gene3D" id="3.40.50.720">
    <property type="entry name" value="NAD(P)-binding Rossmann-like Domain"/>
    <property type="match status" value="1"/>
</dbReference>
<evidence type="ECO:0000259" key="6">
    <source>
        <dbReference type="Pfam" id="PF14833"/>
    </source>
</evidence>
<evidence type="ECO:0000313" key="7">
    <source>
        <dbReference type="EMBL" id="MCJ0763412.1"/>
    </source>
</evidence>
<protein>
    <submittedName>
        <fullName evidence="7">NAD(P)-dependent oxidoreductase</fullName>
    </submittedName>
</protein>
<dbReference type="PROSITE" id="PS00895">
    <property type="entry name" value="3_HYDROXYISOBUT_DH"/>
    <property type="match status" value="1"/>
</dbReference>
<dbReference type="Proteomes" id="UP001139447">
    <property type="component" value="Unassembled WGS sequence"/>
</dbReference>
<dbReference type="InterPro" id="IPR015815">
    <property type="entry name" value="HIBADH-related"/>
</dbReference>